<protein>
    <submittedName>
        <fullName evidence="8">High-affinity nicotinic acid transporter</fullName>
    </submittedName>
</protein>
<comment type="subcellular location">
    <subcellularLocation>
        <location evidence="1">Membrane</location>
        <topology evidence="1">Multi-pass membrane protein</topology>
    </subcellularLocation>
</comment>
<dbReference type="FunFam" id="1.20.1250.20:FF:000013">
    <property type="entry name" value="MFS general substrate transporter"/>
    <property type="match status" value="1"/>
</dbReference>
<dbReference type="Gene3D" id="1.20.1250.20">
    <property type="entry name" value="MFS general substrate transporter like domains"/>
    <property type="match status" value="2"/>
</dbReference>
<dbReference type="GO" id="GO:0022857">
    <property type="term" value="F:transmembrane transporter activity"/>
    <property type="evidence" value="ECO:0007669"/>
    <property type="project" value="InterPro"/>
</dbReference>
<evidence type="ECO:0000256" key="2">
    <source>
        <dbReference type="ARBA" id="ARBA00022448"/>
    </source>
</evidence>
<dbReference type="OrthoDB" id="2962993at2759"/>
<dbReference type="SUPFAM" id="SSF103473">
    <property type="entry name" value="MFS general substrate transporter"/>
    <property type="match status" value="1"/>
</dbReference>
<keyword evidence="5 7" id="KW-0472">Membrane</keyword>
<feature type="region of interest" description="Disordered" evidence="6">
    <location>
        <begin position="1"/>
        <end position="20"/>
    </location>
</feature>
<evidence type="ECO:0000256" key="6">
    <source>
        <dbReference type="SAM" id="MobiDB-lite"/>
    </source>
</evidence>
<evidence type="ECO:0000313" key="9">
    <source>
        <dbReference type="Proteomes" id="UP000887226"/>
    </source>
</evidence>
<feature type="transmembrane region" description="Helical" evidence="7">
    <location>
        <begin position="329"/>
        <end position="352"/>
    </location>
</feature>
<proteinExistence type="predicted"/>
<feature type="transmembrane region" description="Helical" evidence="7">
    <location>
        <begin position="364"/>
        <end position="384"/>
    </location>
</feature>
<accession>A0A9P7Z206</accession>
<dbReference type="PANTHER" id="PTHR43791:SF57">
    <property type="entry name" value="MAJOR FACILITATOR SUPERFAMILY (MFS) PROFILE DOMAIN-CONTAINING PROTEIN"/>
    <property type="match status" value="1"/>
</dbReference>
<dbReference type="InterPro" id="IPR011701">
    <property type="entry name" value="MFS"/>
</dbReference>
<organism evidence="8 9">
    <name type="scientific">Calycina marina</name>
    <dbReference type="NCBI Taxonomy" id="1763456"/>
    <lineage>
        <taxon>Eukaryota</taxon>
        <taxon>Fungi</taxon>
        <taxon>Dikarya</taxon>
        <taxon>Ascomycota</taxon>
        <taxon>Pezizomycotina</taxon>
        <taxon>Leotiomycetes</taxon>
        <taxon>Helotiales</taxon>
        <taxon>Pezizellaceae</taxon>
        <taxon>Calycina</taxon>
    </lineage>
</organism>
<evidence type="ECO:0000313" key="8">
    <source>
        <dbReference type="EMBL" id="KAG9243453.1"/>
    </source>
</evidence>
<gene>
    <name evidence="8" type="ORF">BJ878DRAFT_583204</name>
</gene>
<evidence type="ECO:0000256" key="7">
    <source>
        <dbReference type="SAM" id="Phobius"/>
    </source>
</evidence>
<keyword evidence="2" id="KW-0813">Transport</keyword>
<keyword evidence="3 7" id="KW-0812">Transmembrane</keyword>
<dbReference type="Pfam" id="PF07690">
    <property type="entry name" value="MFS_1"/>
    <property type="match status" value="1"/>
</dbReference>
<dbReference type="AlphaFoldDB" id="A0A9P7Z206"/>
<evidence type="ECO:0000256" key="1">
    <source>
        <dbReference type="ARBA" id="ARBA00004141"/>
    </source>
</evidence>
<name>A0A9P7Z206_9HELO</name>
<evidence type="ECO:0000256" key="5">
    <source>
        <dbReference type="ARBA" id="ARBA00023136"/>
    </source>
</evidence>
<dbReference type="EMBL" id="MU253976">
    <property type="protein sequence ID" value="KAG9243453.1"/>
    <property type="molecule type" value="Genomic_DNA"/>
</dbReference>
<feature type="transmembrane region" description="Helical" evidence="7">
    <location>
        <begin position="272"/>
        <end position="290"/>
    </location>
</feature>
<sequence length="427" mass="47358">MTATQNTMDAAPASNYGVKNTNATPNALEIKEKRSDPEIVEVVEDPVPFSAAETRSLLRNKDLRLIPFLALNYLPNKSRQRQASQPGGRSRYGGSDYNVALAIFFPFYVLAEVPSNLMMKRFRTSHFPGINFYITMFYQRHECGLRMALLFSAANIAGCFGGLLARGISEMNAIEGKSGWSWIFILEGLITLLTGSFSFLVLADDSETARLLTAGVKIETKRRLAEDDLRLASEFEFKNNTAQLMSAPPYVSACLLTIIAGYIADKMRKRELFVLLYNLLAMIGFIMLLVSAKPHIQYGATFLAAGGIFSVVPFNSAWTTNNLGGSLKLGVGLAMQFGAATLGGVIASFVYLPKDAPRFRTGHYVLVGLCSIALCFVVLLMFLLDRENKRRDRELAVLGLSLDDYTKELQDNDREKGDDTLFFRYTI</sequence>
<keyword evidence="9" id="KW-1185">Reference proteome</keyword>
<evidence type="ECO:0000256" key="4">
    <source>
        <dbReference type="ARBA" id="ARBA00022989"/>
    </source>
</evidence>
<evidence type="ECO:0000256" key="3">
    <source>
        <dbReference type="ARBA" id="ARBA00022692"/>
    </source>
</evidence>
<reference evidence="8" key="1">
    <citation type="journal article" date="2021" name="IMA Fungus">
        <title>Genomic characterization of three marine fungi, including Emericellopsis atlantica sp. nov. with signatures of a generalist lifestyle and marine biomass degradation.</title>
        <authorList>
            <person name="Hagestad O.C."/>
            <person name="Hou L."/>
            <person name="Andersen J.H."/>
            <person name="Hansen E.H."/>
            <person name="Altermark B."/>
            <person name="Li C."/>
            <person name="Kuhnert E."/>
            <person name="Cox R.J."/>
            <person name="Crous P.W."/>
            <person name="Spatafora J.W."/>
            <person name="Lail K."/>
            <person name="Amirebrahimi M."/>
            <person name="Lipzen A."/>
            <person name="Pangilinan J."/>
            <person name="Andreopoulos W."/>
            <person name="Hayes R.D."/>
            <person name="Ng V."/>
            <person name="Grigoriev I.V."/>
            <person name="Jackson S.A."/>
            <person name="Sutton T.D.S."/>
            <person name="Dobson A.D.W."/>
            <person name="Rama T."/>
        </authorList>
    </citation>
    <scope>NUCLEOTIDE SEQUENCE</scope>
    <source>
        <strain evidence="8">TRa3180A</strain>
    </source>
</reference>
<dbReference type="Proteomes" id="UP000887226">
    <property type="component" value="Unassembled WGS sequence"/>
</dbReference>
<keyword evidence="4 7" id="KW-1133">Transmembrane helix</keyword>
<feature type="transmembrane region" description="Helical" evidence="7">
    <location>
        <begin position="180"/>
        <end position="203"/>
    </location>
</feature>
<dbReference type="GO" id="GO:0016020">
    <property type="term" value="C:membrane"/>
    <property type="evidence" value="ECO:0007669"/>
    <property type="project" value="UniProtKB-SubCell"/>
</dbReference>
<feature type="transmembrane region" description="Helical" evidence="7">
    <location>
        <begin position="296"/>
        <end position="317"/>
    </location>
</feature>
<feature type="transmembrane region" description="Helical" evidence="7">
    <location>
        <begin position="147"/>
        <end position="168"/>
    </location>
</feature>
<dbReference type="InterPro" id="IPR036259">
    <property type="entry name" value="MFS_trans_sf"/>
</dbReference>
<comment type="caution">
    <text evidence="8">The sequence shown here is derived from an EMBL/GenBank/DDBJ whole genome shotgun (WGS) entry which is preliminary data.</text>
</comment>
<dbReference type="PANTHER" id="PTHR43791">
    <property type="entry name" value="PERMEASE-RELATED"/>
    <property type="match status" value="1"/>
</dbReference>